<reference evidence="3 4" key="1">
    <citation type="submission" date="2019-07" db="EMBL/GenBank/DDBJ databases">
        <title>Novel species of Flavobacterium.</title>
        <authorList>
            <person name="Liu Q."/>
            <person name="Xin Y.-H."/>
        </authorList>
    </citation>
    <scope>NUCLEOTIDE SEQUENCE [LARGE SCALE GENOMIC DNA]</scope>
    <source>
        <strain evidence="3 4">GSR22</strain>
    </source>
</reference>
<gene>
    <name evidence="3" type="ORF">FNW11_05875</name>
</gene>
<dbReference type="PROSITE" id="PS50935">
    <property type="entry name" value="SSB"/>
    <property type="match status" value="1"/>
</dbReference>
<comment type="caution">
    <text evidence="3">The sequence shown here is derived from an EMBL/GenBank/DDBJ whole genome shotgun (WGS) entry which is preliminary data.</text>
</comment>
<dbReference type="Pfam" id="PF00436">
    <property type="entry name" value="SSB"/>
    <property type="match status" value="1"/>
</dbReference>
<proteinExistence type="predicted"/>
<dbReference type="RefSeq" id="WP_144064636.1">
    <property type="nucleotide sequence ID" value="NZ_VJZL01000007.1"/>
</dbReference>
<dbReference type="GO" id="GO:0003697">
    <property type="term" value="F:single-stranded DNA binding"/>
    <property type="evidence" value="ECO:0007669"/>
    <property type="project" value="InterPro"/>
</dbReference>
<evidence type="ECO:0000313" key="3">
    <source>
        <dbReference type="EMBL" id="TRX11260.1"/>
    </source>
</evidence>
<name>A0A553BSM8_9FLAO</name>
<organism evidence="3 4">
    <name type="scientific">Flavobacterium gawalongense</name>
    <dbReference type="NCBI Taxonomy" id="2594432"/>
    <lineage>
        <taxon>Bacteria</taxon>
        <taxon>Pseudomonadati</taxon>
        <taxon>Bacteroidota</taxon>
        <taxon>Flavobacteriia</taxon>
        <taxon>Flavobacteriales</taxon>
        <taxon>Flavobacteriaceae</taxon>
        <taxon>Flavobacterium</taxon>
    </lineage>
</organism>
<dbReference type="SUPFAM" id="SSF50249">
    <property type="entry name" value="Nucleic acid-binding proteins"/>
    <property type="match status" value="1"/>
</dbReference>
<accession>A0A553BSM8</accession>
<dbReference type="OrthoDB" id="1265936at2"/>
<dbReference type="AlphaFoldDB" id="A0A553BSM8"/>
<dbReference type="Proteomes" id="UP000318669">
    <property type="component" value="Unassembled WGS sequence"/>
</dbReference>
<evidence type="ECO:0000256" key="2">
    <source>
        <dbReference type="PROSITE-ProRule" id="PRU00252"/>
    </source>
</evidence>
<protein>
    <submittedName>
        <fullName evidence="3">Single-stranded DNA-binding protein</fullName>
    </submittedName>
</protein>
<keyword evidence="1 2" id="KW-0238">DNA-binding</keyword>
<evidence type="ECO:0000256" key="1">
    <source>
        <dbReference type="ARBA" id="ARBA00023125"/>
    </source>
</evidence>
<sequence length="155" mass="17732">MEITGRVTADAVVNKVNSDKEVVNFSIAINDSYKPKRSTEVREVTTYINCSYWLNSKTAQWLKKGAIVQLFGRISLNVYSSTEGKAMGSLTFHINSLKFLVFAKSANSSDIDHIFSGRRLRGRTICHPDEEKENYFLHYLYFFVYTINLALKICI</sequence>
<evidence type="ECO:0000313" key="4">
    <source>
        <dbReference type="Proteomes" id="UP000318669"/>
    </source>
</evidence>
<dbReference type="Gene3D" id="2.40.50.140">
    <property type="entry name" value="Nucleic acid-binding proteins"/>
    <property type="match status" value="1"/>
</dbReference>
<dbReference type="EMBL" id="VJZL01000007">
    <property type="protein sequence ID" value="TRX11260.1"/>
    <property type="molecule type" value="Genomic_DNA"/>
</dbReference>
<dbReference type="CDD" id="cd04496">
    <property type="entry name" value="SSB_OBF"/>
    <property type="match status" value="1"/>
</dbReference>
<dbReference type="InterPro" id="IPR000424">
    <property type="entry name" value="Primosome_PriB/ssb"/>
</dbReference>
<dbReference type="InterPro" id="IPR012340">
    <property type="entry name" value="NA-bd_OB-fold"/>
</dbReference>